<reference evidence="2 3" key="1">
    <citation type="journal article" date="2023" name="Int J Dairy Technol">
        <title>Genome based analysis of Pseudomonas paracarnis RQ057, a strain responsible for blue discoloration spoilage in processed cheese.</title>
        <authorList>
            <person name="Rodrigues Rd.S."/>
            <person name="Machado S.G."/>
            <person name="de Carvalho A.F."/>
            <person name="Nero L.A."/>
        </authorList>
    </citation>
    <scope>NUCLEOTIDE SEQUENCE [LARGE SCALE GENOMIC DNA]</scope>
    <source>
        <strain evidence="2 3">RQ057</strain>
    </source>
</reference>
<keyword evidence="3" id="KW-1185">Reference proteome</keyword>
<dbReference type="EMBL" id="JAJGWQ010000024">
    <property type="protein sequence ID" value="MEB3786298.1"/>
    <property type="molecule type" value="Genomic_DNA"/>
</dbReference>
<sequence length="362" mass="39449">MNPQDAPYMSAQQKLTVLLTGGSGVLGESLIDCLAEDFHLVCLARKSRIRDPRVEVLKGDICSADLGLASDVYAALVERVDWVIHAAAVTRLDGDIDQIFSVNYLGTENVVAFVQQAKVPLYHISTAFTHPCDYYEGVQAETPYEVAKRQAETLVRSAGIDVSIFRPSIIIGDASTGHMPNFQGFHMTMGLMMSGVLPIVPCPPAGYVDLIARDVAARAIANALHQRLIGDDYFLSSGPQALDLTGLLDLMCQSMDTQKQPFTRPRCMAPDIYERLIRPVFLPALSGNIQAALTRATQLCRYACLRTPLPTSLPQLLGEPAFSQRDVSRELLLSLNHLAPKLGALTRMLKQPVTTPTEASVA</sequence>
<name>A0ABU6C186_9PSED</name>
<dbReference type="PANTHER" id="PTHR11011">
    <property type="entry name" value="MALE STERILITY PROTEIN 2-RELATED"/>
    <property type="match status" value="1"/>
</dbReference>
<evidence type="ECO:0000313" key="2">
    <source>
        <dbReference type="EMBL" id="MEB3786298.1"/>
    </source>
</evidence>
<proteinExistence type="predicted"/>
<dbReference type="InterPro" id="IPR036291">
    <property type="entry name" value="NAD(P)-bd_dom_sf"/>
</dbReference>
<dbReference type="SUPFAM" id="SSF51735">
    <property type="entry name" value="NAD(P)-binding Rossmann-fold domains"/>
    <property type="match status" value="1"/>
</dbReference>
<evidence type="ECO:0000313" key="3">
    <source>
        <dbReference type="Proteomes" id="UP001336015"/>
    </source>
</evidence>
<dbReference type="Gene3D" id="3.40.50.720">
    <property type="entry name" value="NAD(P)-binding Rossmann-like Domain"/>
    <property type="match status" value="1"/>
</dbReference>
<organism evidence="2 3">
    <name type="scientific">Pseudomonas paracarnis</name>
    <dbReference type="NCBI Taxonomy" id="2750625"/>
    <lineage>
        <taxon>Bacteria</taxon>
        <taxon>Pseudomonadati</taxon>
        <taxon>Pseudomonadota</taxon>
        <taxon>Gammaproteobacteria</taxon>
        <taxon>Pseudomonadales</taxon>
        <taxon>Pseudomonadaceae</taxon>
        <taxon>Pseudomonas</taxon>
    </lineage>
</organism>
<accession>A0ABU6C186</accession>
<gene>
    <name evidence="2" type="ORF">LLW09_27570</name>
</gene>
<dbReference type="InterPro" id="IPR026055">
    <property type="entry name" value="FAR"/>
</dbReference>
<dbReference type="Pfam" id="PF07993">
    <property type="entry name" value="NAD_binding_4"/>
    <property type="match status" value="1"/>
</dbReference>
<protein>
    <submittedName>
        <fullName evidence="2">SDR family oxidoreductase</fullName>
    </submittedName>
</protein>
<dbReference type="InterPro" id="IPR013120">
    <property type="entry name" value="FAR_NAD-bd"/>
</dbReference>
<dbReference type="Proteomes" id="UP001336015">
    <property type="component" value="Unassembled WGS sequence"/>
</dbReference>
<evidence type="ECO:0000259" key="1">
    <source>
        <dbReference type="Pfam" id="PF07993"/>
    </source>
</evidence>
<feature type="domain" description="Thioester reductase (TE)" evidence="1">
    <location>
        <begin position="51"/>
        <end position="220"/>
    </location>
</feature>
<comment type="caution">
    <text evidence="2">The sequence shown here is derived from an EMBL/GenBank/DDBJ whole genome shotgun (WGS) entry which is preliminary data.</text>
</comment>
<dbReference type="PANTHER" id="PTHR11011:SF45">
    <property type="entry name" value="FATTY ACYL-COA REDUCTASE CG8306-RELATED"/>
    <property type="match status" value="1"/>
</dbReference>